<dbReference type="Pfam" id="PF00202">
    <property type="entry name" value="Aminotran_3"/>
    <property type="match status" value="1"/>
</dbReference>
<dbReference type="AlphaFoldDB" id="A0A1F5LHM4"/>
<accession>A0A1F5LHM4</accession>
<comment type="similarity">
    <text evidence="1 3">Belongs to the class-III pyridoxal-phosphate-dependent aminotransferase family.</text>
</comment>
<dbReference type="InterPro" id="IPR015422">
    <property type="entry name" value="PyrdxlP-dep_Trfase_small"/>
</dbReference>
<dbReference type="GO" id="GO:0008483">
    <property type="term" value="F:transaminase activity"/>
    <property type="evidence" value="ECO:0007669"/>
    <property type="project" value="InterPro"/>
</dbReference>
<dbReference type="STRING" id="1835702.A0A1F5LHM4"/>
<evidence type="ECO:0000256" key="1">
    <source>
        <dbReference type="ARBA" id="ARBA00008954"/>
    </source>
</evidence>
<dbReference type="Gene3D" id="3.40.640.10">
    <property type="entry name" value="Type I PLP-dependent aspartate aminotransferase-like (Major domain)"/>
    <property type="match status" value="1"/>
</dbReference>
<dbReference type="CDD" id="cd00610">
    <property type="entry name" value="OAT_like"/>
    <property type="match status" value="1"/>
</dbReference>
<dbReference type="OrthoDB" id="5419315at2759"/>
<evidence type="ECO:0000256" key="3">
    <source>
        <dbReference type="RuleBase" id="RU003560"/>
    </source>
</evidence>
<gene>
    <name evidence="4" type="ORF">PENARI_c009G01467</name>
</gene>
<dbReference type="Gene3D" id="3.90.1150.10">
    <property type="entry name" value="Aspartate Aminotransferase, domain 1"/>
    <property type="match status" value="1"/>
</dbReference>
<dbReference type="Proteomes" id="UP000177622">
    <property type="component" value="Unassembled WGS sequence"/>
</dbReference>
<dbReference type="InterPro" id="IPR005814">
    <property type="entry name" value="Aminotrans_3"/>
</dbReference>
<dbReference type="EMBL" id="LXJU01000009">
    <property type="protein sequence ID" value="OGE52714.1"/>
    <property type="molecule type" value="Genomic_DNA"/>
</dbReference>
<dbReference type="PANTHER" id="PTHR43094:SF1">
    <property type="entry name" value="AMINOTRANSFERASE CLASS-III"/>
    <property type="match status" value="1"/>
</dbReference>
<organism evidence="4 5">
    <name type="scientific">Penicillium arizonense</name>
    <dbReference type="NCBI Taxonomy" id="1835702"/>
    <lineage>
        <taxon>Eukaryota</taxon>
        <taxon>Fungi</taxon>
        <taxon>Dikarya</taxon>
        <taxon>Ascomycota</taxon>
        <taxon>Pezizomycotina</taxon>
        <taxon>Eurotiomycetes</taxon>
        <taxon>Eurotiomycetidae</taxon>
        <taxon>Eurotiales</taxon>
        <taxon>Aspergillaceae</taxon>
        <taxon>Penicillium</taxon>
    </lineage>
</organism>
<keyword evidence="2 3" id="KW-0663">Pyridoxal phosphate</keyword>
<evidence type="ECO:0000313" key="4">
    <source>
        <dbReference type="EMBL" id="OGE52714.1"/>
    </source>
</evidence>
<dbReference type="GeneID" id="34576479"/>
<dbReference type="GO" id="GO:0030170">
    <property type="term" value="F:pyridoxal phosphate binding"/>
    <property type="evidence" value="ECO:0007669"/>
    <property type="project" value="InterPro"/>
</dbReference>
<evidence type="ECO:0000256" key="2">
    <source>
        <dbReference type="ARBA" id="ARBA00022898"/>
    </source>
</evidence>
<dbReference type="SUPFAM" id="SSF53383">
    <property type="entry name" value="PLP-dependent transferases"/>
    <property type="match status" value="1"/>
</dbReference>
<keyword evidence="5" id="KW-1185">Reference proteome</keyword>
<protein>
    <submittedName>
        <fullName evidence="4">Uncharacterized protein</fullName>
    </submittedName>
</protein>
<reference evidence="4 5" key="1">
    <citation type="journal article" date="2016" name="Sci. Rep.">
        <title>Penicillium arizonense, a new, genome sequenced fungal species, reveals a high chemical diversity in secreted metabolites.</title>
        <authorList>
            <person name="Grijseels S."/>
            <person name="Nielsen J.C."/>
            <person name="Randelovic M."/>
            <person name="Nielsen J."/>
            <person name="Nielsen K.F."/>
            <person name="Workman M."/>
            <person name="Frisvad J.C."/>
        </authorList>
    </citation>
    <scope>NUCLEOTIDE SEQUENCE [LARGE SCALE GENOMIC DNA]</scope>
    <source>
        <strain evidence="4 5">CBS 141311</strain>
    </source>
</reference>
<dbReference type="InterPro" id="IPR015424">
    <property type="entry name" value="PyrdxlP-dep_Trfase"/>
</dbReference>
<dbReference type="PANTHER" id="PTHR43094">
    <property type="entry name" value="AMINOTRANSFERASE"/>
    <property type="match status" value="1"/>
</dbReference>
<dbReference type="GO" id="GO:0005829">
    <property type="term" value="C:cytosol"/>
    <property type="evidence" value="ECO:0007669"/>
    <property type="project" value="TreeGrafter"/>
</dbReference>
<proteinExistence type="inferred from homology"/>
<dbReference type="NCBIfam" id="NF005685">
    <property type="entry name" value="PRK07483.1"/>
    <property type="match status" value="1"/>
</dbReference>
<comment type="caution">
    <text evidence="4">The sequence shown here is derived from an EMBL/GenBank/DDBJ whole genome shotgun (WGS) entry which is preliminary data.</text>
</comment>
<evidence type="ECO:0000313" key="5">
    <source>
        <dbReference type="Proteomes" id="UP000177622"/>
    </source>
</evidence>
<name>A0A1F5LHM4_PENAI</name>
<sequence>MVFISEPAYLYKNVVHDSSISPVKSAKGMYIYLENGQKILDATGGAAVSAIGHGVDRVKQAIISQLDQVEYCHPGFFPNAPAIQLADILVESTGGKLSRACILGSGSEAVEAAMKICQQYFADKSPDSRRTNFISRNGSWHGCTLGALALGDFKPRKTRFESILPTNVHHVSACDPYHGLRDKEDLEAYVARLKQELDDEFQRLGPETVCAFFLEPMVGTALGCVAAVPGYLRAMREVCDRYGALLVFDEIMCGMGRTGIMHAWQEEGVVPDVQLVGKGLAAGYGTISGLLVNDRVVTGLKQGGGYFVHGQTYQSHPLGCAAAVEVQNIIKEHNLVENCRLMGDYLGKQLKLRLGFHPHIWDIRGRGLFWAVEFMADKATKTPFDSKIGLSKRLQTRGLEKGYDMCLFAATGALDGWNGDHFLLAPPYIVEKQDVDEIVTRLIKIIDDVFAEVFADSPSDGHR</sequence>
<dbReference type="InterPro" id="IPR015421">
    <property type="entry name" value="PyrdxlP-dep_Trfase_major"/>
</dbReference>
<dbReference type="RefSeq" id="XP_022488154.1">
    <property type="nucleotide sequence ID" value="XM_022631745.1"/>
</dbReference>